<dbReference type="Gene3D" id="3.30.420.10">
    <property type="entry name" value="Ribonuclease H-like superfamily/Ribonuclease H"/>
    <property type="match status" value="1"/>
</dbReference>
<dbReference type="InterPro" id="IPR038717">
    <property type="entry name" value="Tc1-like_DDE_dom"/>
</dbReference>
<dbReference type="EMBL" id="JAUCMX010000027">
    <property type="protein sequence ID" value="KAK3509146.1"/>
    <property type="molecule type" value="Genomic_DNA"/>
</dbReference>
<keyword evidence="3" id="KW-1185">Reference proteome</keyword>
<organism evidence="2 3">
    <name type="scientific">Hemibagrus guttatus</name>
    <dbReference type="NCBI Taxonomy" id="175788"/>
    <lineage>
        <taxon>Eukaryota</taxon>
        <taxon>Metazoa</taxon>
        <taxon>Chordata</taxon>
        <taxon>Craniata</taxon>
        <taxon>Vertebrata</taxon>
        <taxon>Euteleostomi</taxon>
        <taxon>Actinopterygii</taxon>
        <taxon>Neopterygii</taxon>
        <taxon>Teleostei</taxon>
        <taxon>Ostariophysi</taxon>
        <taxon>Siluriformes</taxon>
        <taxon>Bagridae</taxon>
        <taxon>Hemibagrus</taxon>
    </lineage>
</organism>
<protein>
    <recommendedName>
        <fullName evidence="1">Tc1-like transposase DDE domain-containing protein</fullName>
    </recommendedName>
</protein>
<feature type="domain" description="Tc1-like transposase DDE" evidence="1">
    <location>
        <begin position="54"/>
        <end position="92"/>
    </location>
</feature>
<dbReference type="Proteomes" id="UP001274896">
    <property type="component" value="Unassembled WGS sequence"/>
</dbReference>
<gene>
    <name evidence="2" type="ORF">QTP70_020257</name>
</gene>
<evidence type="ECO:0000259" key="1">
    <source>
        <dbReference type="Pfam" id="PF13358"/>
    </source>
</evidence>
<dbReference type="AlphaFoldDB" id="A0AAE0UKE1"/>
<feature type="non-terminal residue" evidence="2">
    <location>
        <position position="1"/>
    </location>
</feature>
<comment type="caution">
    <text evidence="2">The sequence shown here is derived from an EMBL/GenBank/DDBJ whole genome shotgun (WGS) entry which is preliminary data.</text>
</comment>
<reference evidence="2" key="1">
    <citation type="submission" date="2023-06" db="EMBL/GenBank/DDBJ databases">
        <title>Male Hemibagrus guttatus genome.</title>
        <authorList>
            <person name="Bian C."/>
        </authorList>
    </citation>
    <scope>NUCLEOTIDE SEQUENCE</scope>
    <source>
        <strain evidence="2">Male_cb2023</strain>
        <tissue evidence="2">Muscle</tissue>
    </source>
</reference>
<name>A0AAE0UKE1_9TELE</name>
<dbReference type="InterPro" id="IPR036397">
    <property type="entry name" value="RNaseH_sf"/>
</dbReference>
<evidence type="ECO:0000313" key="3">
    <source>
        <dbReference type="Proteomes" id="UP001274896"/>
    </source>
</evidence>
<evidence type="ECO:0000313" key="2">
    <source>
        <dbReference type="EMBL" id="KAK3509146.1"/>
    </source>
</evidence>
<sequence length="115" mass="13248">NFWSSILWSDETKLKLFGHMDVANVWRKKGAAVVTLCYGDASLPVVQVTLLRNNNINALEWPSQSPDLNPIENLWRELKIRVRARKPYNLQELGAFVKEEWGNVPQQTCRNLVVT</sequence>
<dbReference type="GO" id="GO:0003676">
    <property type="term" value="F:nucleic acid binding"/>
    <property type="evidence" value="ECO:0007669"/>
    <property type="project" value="InterPro"/>
</dbReference>
<dbReference type="Pfam" id="PF13358">
    <property type="entry name" value="DDE_3"/>
    <property type="match status" value="1"/>
</dbReference>
<proteinExistence type="predicted"/>
<accession>A0AAE0UKE1</accession>